<dbReference type="InterPro" id="IPR001789">
    <property type="entry name" value="Sig_transdc_resp-reg_receiver"/>
</dbReference>
<dbReference type="SUPFAM" id="SSF52172">
    <property type="entry name" value="CheY-like"/>
    <property type="match status" value="1"/>
</dbReference>
<evidence type="ECO:0000259" key="3">
    <source>
        <dbReference type="PROSITE" id="PS50110"/>
    </source>
</evidence>
<sequence>MTILVVDDNQVNLFVIEKILKSDGYEKFVSVQSAKEMFDYLDPSNAPKCYDVNVILLDVMMPEMDGIEACRILKQNPQWKDIQVIFVTALEDKSKLSEALDVGGIDYITKPINRIELLARIRVGKRLKSELDWHTNQEKIIQSELDLAARVQQSLLSPPVHEPDISITASYLPSSNLAGDLYYWDKLDEDRYAVMLLDMMGHGVSASLVCMYISSVLREAIKKLTDPKRVISELNRYMNLLQNEKENILYYFTGVYFIIDTKQKTVEYVNAGHPKGYALVDGEKTVPITPTSYAVGFVEDIKIEKAVIPYNSSIQIVLFTDGVLEAMGPCDLESDKELCKIASSHWSTDISPIDYLLKGELQHNQPDDMCVLLLRANS</sequence>
<dbReference type="RefSeq" id="WP_087618656.1">
    <property type="nucleotide sequence ID" value="NZ_JAFBEY010000020.1"/>
</dbReference>
<dbReference type="Pfam" id="PF07228">
    <property type="entry name" value="SpoIIE"/>
    <property type="match status" value="1"/>
</dbReference>
<dbReference type="InterPro" id="IPR036457">
    <property type="entry name" value="PPM-type-like_dom_sf"/>
</dbReference>
<dbReference type="InterPro" id="IPR011006">
    <property type="entry name" value="CheY-like_superfamily"/>
</dbReference>
<dbReference type="SMART" id="SM00331">
    <property type="entry name" value="PP2C_SIG"/>
    <property type="match status" value="1"/>
</dbReference>
<feature type="modified residue" description="4-aspartylphosphate" evidence="2">
    <location>
        <position position="58"/>
    </location>
</feature>
<dbReference type="PANTHER" id="PTHR43156:SF14">
    <property type="entry name" value="PHOSPHOSERINE PHOSPHATASE RSBP"/>
    <property type="match status" value="1"/>
</dbReference>
<evidence type="ECO:0000313" key="5">
    <source>
        <dbReference type="Proteomes" id="UP000196594"/>
    </source>
</evidence>
<evidence type="ECO:0000313" key="4">
    <source>
        <dbReference type="EMBL" id="OUZ37271.1"/>
    </source>
</evidence>
<evidence type="ECO:0000256" key="1">
    <source>
        <dbReference type="ARBA" id="ARBA00022801"/>
    </source>
</evidence>
<dbReference type="PROSITE" id="PS50110">
    <property type="entry name" value="RESPONSE_REGULATORY"/>
    <property type="match status" value="1"/>
</dbReference>
<dbReference type="EMBL" id="NHNT01000021">
    <property type="protein sequence ID" value="OUZ37271.1"/>
    <property type="molecule type" value="Genomic_DNA"/>
</dbReference>
<dbReference type="SMART" id="SM00448">
    <property type="entry name" value="REC"/>
    <property type="match status" value="1"/>
</dbReference>
<protein>
    <submittedName>
        <fullName evidence="4">Response regulator</fullName>
    </submittedName>
</protein>
<keyword evidence="2" id="KW-0597">Phosphoprotein</keyword>
<dbReference type="Proteomes" id="UP000196594">
    <property type="component" value="Unassembled WGS sequence"/>
</dbReference>
<evidence type="ECO:0000256" key="2">
    <source>
        <dbReference type="PROSITE-ProRule" id="PRU00169"/>
    </source>
</evidence>
<keyword evidence="1" id="KW-0378">Hydrolase</keyword>
<dbReference type="InterPro" id="IPR001932">
    <property type="entry name" value="PPM-type_phosphatase-like_dom"/>
</dbReference>
<dbReference type="PANTHER" id="PTHR43156">
    <property type="entry name" value="STAGE II SPORULATION PROTEIN E-RELATED"/>
    <property type="match status" value="1"/>
</dbReference>
<dbReference type="Gene3D" id="3.60.40.10">
    <property type="entry name" value="PPM-type phosphatase domain"/>
    <property type="match status" value="1"/>
</dbReference>
<proteinExistence type="predicted"/>
<name>A0ABX3ZBY8_9BACL</name>
<accession>A0ABX3ZBY8</accession>
<dbReference type="SUPFAM" id="SSF81606">
    <property type="entry name" value="PP2C-like"/>
    <property type="match status" value="1"/>
</dbReference>
<gene>
    <name evidence="4" type="ORF">CBM15_18825</name>
</gene>
<reference evidence="4 5" key="1">
    <citation type="journal article" date="2017" name="Int. J. Syst. Evol. Microbiol.">
        <title>Solibacillus kalamii sp. nov., isolated from a high-efficiency particulate arrestance filter system used in the International Space Station.</title>
        <authorList>
            <person name="Checinska Sielaff A."/>
            <person name="Kumar R.M."/>
            <person name="Pal D."/>
            <person name="Mayilraj S."/>
            <person name="Venkateswaran K."/>
        </authorList>
    </citation>
    <scope>NUCLEOTIDE SEQUENCE [LARGE SCALE GENOMIC DNA]</scope>
    <source>
        <strain evidence="4 5">ISSFR-015</strain>
    </source>
</reference>
<dbReference type="InterPro" id="IPR052016">
    <property type="entry name" value="Bact_Sigma-Reg"/>
</dbReference>
<feature type="domain" description="Response regulatory" evidence="3">
    <location>
        <begin position="2"/>
        <end position="125"/>
    </location>
</feature>
<dbReference type="Pfam" id="PF00072">
    <property type="entry name" value="Response_reg"/>
    <property type="match status" value="1"/>
</dbReference>
<dbReference type="Gene3D" id="3.40.50.2300">
    <property type="match status" value="1"/>
</dbReference>
<comment type="caution">
    <text evidence="4">The sequence shown here is derived from an EMBL/GenBank/DDBJ whole genome shotgun (WGS) entry which is preliminary data.</text>
</comment>
<keyword evidence="5" id="KW-1185">Reference proteome</keyword>
<organism evidence="4 5">
    <name type="scientific">Solibacillus kalamii</name>
    <dbReference type="NCBI Taxonomy" id="1748298"/>
    <lineage>
        <taxon>Bacteria</taxon>
        <taxon>Bacillati</taxon>
        <taxon>Bacillota</taxon>
        <taxon>Bacilli</taxon>
        <taxon>Bacillales</taxon>
        <taxon>Caryophanaceae</taxon>
        <taxon>Solibacillus</taxon>
    </lineage>
</organism>